<keyword evidence="3" id="KW-1185">Reference proteome</keyword>
<protein>
    <submittedName>
        <fullName evidence="2">Uncharacterized protein</fullName>
    </submittedName>
</protein>
<name>A0A7Y6NMW5_9BURK</name>
<dbReference type="RefSeq" id="WP_176068694.1">
    <property type="nucleotide sequence ID" value="NZ_JABWMJ010000004.1"/>
</dbReference>
<organism evidence="2 3">
    <name type="scientific">Piscinibacter koreensis</name>
    <dbReference type="NCBI Taxonomy" id="2742824"/>
    <lineage>
        <taxon>Bacteria</taxon>
        <taxon>Pseudomonadati</taxon>
        <taxon>Pseudomonadota</taxon>
        <taxon>Betaproteobacteria</taxon>
        <taxon>Burkholderiales</taxon>
        <taxon>Sphaerotilaceae</taxon>
        <taxon>Piscinibacter</taxon>
    </lineage>
</organism>
<gene>
    <name evidence="2" type="ORF">HQN59_09875</name>
</gene>
<evidence type="ECO:0000256" key="1">
    <source>
        <dbReference type="SAM" id="MobiDB-lite"/>
    </source>
</evidence>
<evidence type="ECO:0000313" key="3">
    <source>
        <dbReference type="Proteomes" id="UP000529637"/>
    </source>
</evidence>
<comment type="caution">
    <text evidence="2">The sequence shown here is derived from an EMBL/GenBank/DDBJ whole genome shotgun (WGS) entry which is preliminary data.</text>
</comment>
<sequence>MLGGSSLLALAFVGPQLFGRAETPEAILAASVASARPSPAAVLPPSPEPAAGGPVRRQGNDLLLDFDGVPLPEAVALLARATGTAVHDAESLLPSVLVTLHLRARSVGDAWKQLLQGRAAFDIACPVTGCQVVIAGERSLPSQATRATGAGGAGRHAEPAKAPTEEELSQPDGAC</sequence>
<evidence type="ECO:0000313" key="2">
    <source>
        <dbReference type="EMBL" id="NUZ06069.1"/>
    </source>
</evidence>
<dbReference type="Proteomes" id="UP000529637">
    <property type="component" value="Unassembled WGS sequence"/>
</dbReference>
<accession>A0A7Y6NMW5</accession>
<dbReference type="AlphaFoldDB" id="A0A7Y6NMW5"/>
<reference evidence="2 3" key="1">
    <citation type="submission" date="2020-06" db="EMBL/GenBank/DDBJ databases">
        <title>Schlegella sp. ID0723 isolated from air conditioner.</title>
        <authorList>
            <person name="Kim D.Y."/>
            <person name="Kim D.-U."/>
        </authorList>
    </citation>
    <scope>NUCLEOTIDE SEQUENCE [LARGE SCALE GENOMIC DNA]</scope>
    <source>
        <strain evidence="2 3">ID0723</strain>
    </source>
</reference>
<dbReference type="EMBL" id="JABWMJ010000004">
    <property type="protein sequence ID" value="NUZ06069.1"/>
    <property type="molecule type" value="Genomic_DNA"/>
</dbReference>
<proteinExistence type="predicted"/>
<feature type="region of interest" description="Disordered" evidence="1">
    <location>
        <begin position="142"/>
        <end position="175"/>
    </location>
</feature>